<dbReference type="InterPro" id="IPR016032">
    <property type="entry name" value="Sig_transdc_resp-reg_C-effctor"/>
</dbReference>
<dbReference type="Gene3D" id="6.10.250.690">
    <property type="match status" value="1"/>
</dbReference>
<keyword evidence="3 8" id="KW-0597">Phosphoprotein</keyword>
<evidence type="ECO:0000313" key="13">
    <source>
        <dbReference type="Proteomes" id="UP000326837"/>
    </source>
</evidence>
<dbReference type="EMBL" id="AP021861">
    <property type="protein sequence ID" value="BBO31238.1"/>
    <property type="molecule type" value="Genomic_DNA"/>
</dbReference>
<dbReference type="InterPro" id="IPR039420">
    <property type="entry name" value="WalR-like"/>
</dbReference>
<keyword evidence="4" id="KW-0902">Two-component regulatory system</keyword>
<dbReference type="SMART" id="SM00448">
    <property type="entry name" value="REC"/>
    <property type="match status" value="1"/>
</dbReference>
<organism evidence="12 13">
    <name type="scientific">Lacipirellula parvula</name>
    <dbReference type="NCBI Taxonomy" id="2650471"/>
    <lineage>
        <taxon>Bacteria</taxon>
        <taxon>Pseudomonadati</taxon>
        <taxon>Planctomycetota</taxon>
        <taxon>Planctomycetia</taxon>
        <taxon>Pirellulales</taxon>
        <taxon>Lacipirellulaceae</taxon>
        <taxon>Lacipirellula</taxon>
    </lineage>
</organism>
<dbReference type="PANTHER" id="PTHR48111">
    <property type="entry name" value="REGULATOR OF RPOS"/>
    <property type="match status" value="1"/>
</dbReference>
<dbReference type="SUPFAM" id="SSF52172">
    <property type="entry name" value="CheY-like"/>
    <property type="match status" value="1"/>
</dbReference>
<evidence type="ECO:0000256" key="5">
    <source>
        <dbReference type="ARBA" id="ARBA00023015"/>
    </source>
</evidence>
<evidence type="ECO:0000256" key="1">
    <source>
        <dbReference type="ARBA" id="ARBA00004496"/>
    </source>
</evidence>
<dbReference type="Gene3D" id="1.10.10.10">
    <property type="entry name" value="Winged helix-like DNA-binding domain superfamily/Winged helix DNA-binding domain"/>
    <property type="match status" value="1"/>
</dbReference>
<dbReference type="Pfam" id="PF00486">
    <property type="entry name" value="Trans_reg_C"/>
    <property type="match status" value="1"/>
</dbReference>
<dbReference type="GO" id="GO:0032993">
    <property type="term" value="C:protein-DNA complex"/>
    <property type="evidence" value="ECO:0007669"/>
    <property type="project" value="TreeGrafter"/>
</dbReference>
<proteinExistence type="predicted"/>
<dbReference type="CDD" id="cd00383">
    <property type="entry name" value="trans_reg_C"/>
    <property type="match status" value="1"/>
</dbReference>
<feature type="DNA-binding region" description="OmpR/PhoB-type" evidence="9">
    <location>
        <begin position="133"/>
        <end position="232"/>
    </location>
</feature>
<evidence type="ECO:0000256" key="6">
    <source>
        <dbReference type="ARBA" id="ARBA00023125"/>
    </source>
</evidence>
<keyword evidence="5" id="KW-0805">Transcription regulation</keyword>
<evidence type="ECO:0000313" key="12">
    <source>
        <dbReference type="EMBL" id="BBO31238.1"/>
    </source>
</evidence>
<name>A0A5K7X3P5_9BACT</name>
<dbReference type="InterPro" id="IPR011006">
    <property type="entry name" value="CheY-like_superfamily"/>
</dbReference>
<keyword evidence="13" id="KW-1185">Reference proteome</keyword>
<reference evidence="13" key="1">
    <citation type="submission" date="2019-10" db="EMBL/GenBank/DDBJ databases">
        <title>Lacipirellula parvula gen. nov., sp. nov., representing a lineage of planctomycetes widespread in freshwater anoxic habitats, and description of the family Lacipirellulaceae.</title>
        <authorList>
            <person name="Dedysh S.N."/>
            <person name="Kulichevskaya I.S."/>
            <person name="Beletsky A.V."/>
            <person name="Rakitin A.L."/>
            <person name="Mardanov A.V."/>
            <person name="Ivanova A.A."/>
            <person name="Saltykova V.X."/>
            <person name="Rijpstra W.I.C."/>
            <person name="Sinninghe Damste J.S."/>
            <person name="Ravin N.V."/>
        </authorList>
    </citation>
    <scope>NUCLEOTIDE SEQUENCE [LARGE SCALE GENOMIC DNA]</scope>
    <source>
        <strain evidence="13">PX69</strain>
    </source>
</reference>
<sequence>MIGSRPLVAVIEDEAPIRRFLKASLEVEDFAVAEASDGREGLRIITQQAPAIILLDLGLPDVDGVEIIRQTREWSMVPIIVISARGEEASKVAALDAGADDYLSKPFSVAELLARIRASMRRATRPLLKDADDKPLLLGDLAIDLPGRKVSKAGREIRLTKIEFDLLSILARNLGRVISHHQLIRDVWGPRAPHEPHHVRVFMATIRKKIEDNPSQPKYLVTEQGVGYRLRDLRADAGDAE</sequence>
<evidence type="ECO:0000256" key="2">
    <source>
        <dbReference type="ARBA" id="ARBA00022490"/>
    </source>
</evidence>
<dbReference type="KEGG" id="lpav:PLANPX_0850"/>
<comment type="subcellular location">
    <subcellularLocation>
        <location evidence="1">Cytoplasm</location>
    </subcellularLocation>
</comment>
<evidence type="ECO:0000259" key="11">
    <source>
        <dbReference type="PROSITE" id="PS51755"/>
    </source>
</evidence>
<keyword evidence="6 9" id="KW-0238">DNA-binding</keyword>
<dbReference type="PANTHER" id="PTHR48111:SF50">
    <property type="entry name" value="KDP OPERON TRANSCRIPTIONAL REGULATORY PROTEIN KDPE"/>
    <property type="match status" value="1"/>
</dbReference>
<evidence type="ECO:0000256" key="9">
    <source>
        <dbReference type="PROSITE-ProRule" id="PRU01091"/>
    </source>
</evidence>
<gene>
    <name evidence="12" type="ORF">PLANPX_0850</name>
</gene>
<dbReference type="InterPro" id="IPR001789">
    <property type="entry name" value="Sig_transdc_resp-reg_receiver"/>
</dbReference>
<dbReference type="Gene3D" id="3.40.50.2300">
    <property type="match status" value="1"/>
</dbReference>
<evidence type="ECO:0000256" key="4">
    <source>
        <dbReference type="ARBA" id="ARBA00023012"/>
    </source>
</evidence>
<dbReference type="SUPFAM" id="SSF46894">
    <property type="entry name" value="C-terminal effector domain of the bipartite response regulators"/>
    <property type="match status" value="1"/>
</dbReference>
<dbReference type="GO" id="GO:0045893">
    <property type="term" value="P:positive regulation of DNA-templated transcription"/>
    <property type="evidence" value="ECO:0007669"/>
    <property type="project" value="UniProtKB-ARBA"/>
</dbReference>
<dbReference type="PROSITE" id="PS51755">
    <property type="entry name" value="OMPR_PHOB"/>
    <property type="match status" value="1"/>
</dbReference>
<dbReference type="Proteomes" id="UP000326837">
    <property type="component" value="Chromosome"/>
</dbReference>
<keyword evidence="2" id="KW-0963">Cytoplasm</keyword>
<dbReference type="GO" id="GO:0000156">
    <property type="term" value="F:phosphorelay response regulator activity"/>
    <property type="evidence" value="ECO:0007669"/>
    <property type="project" value="TreeGrafter"/>
</dbReference>
<protein>
    <submittedName>
        <fullName evidence="12">DNA-binding response regulator KdpE</fullName>
    </submittedName>
</protein>
<dbReference type="GO" id="GO:0042802">
    <property type="term" value="F:identical protein binding"/>
    <property type="evidence" value="ECO:0007669"/>
    <property type="project" value="UniProtKB-ARBA"/>
</dbReference>
<evidence type="ECO:0000259" key="10">
    <source>
        <dbReference type="PROSITE" id="PS50110"/>
    </source>
</evidence>
<dbReference type="CDD" id="cd17620">
    <property type="entry name" value="REC_OmpR_KdpE-like"/>
    <property type="match status" value="1"/>
</dbReference>
<feature type="domain" description="Response regulatory" evidence="10">
    <location>
        <begin position="7"/>
        <end position="120"/>
    </location>
</feature>
<dbReference type="InterPro" id="IPR001867">
    <property type="entry name" value="OmpR/PhoB-type_DNA-bd"/>
</dbReference>
<dbReference type="AlphaFoldDB" id="A0A5K7X3P5"/>
<evidence type="ECO:0000256" key="7">
    <source>
        <dbReference type="ARBA" id="ARBA00023163"/>
    </source>
</evidence>
<feature type="modified residue" description="4-aspartylphosphate" evidence="8">
    <location>
        <position position="56"/>
    </location>
</feature>
<keyword evidence="7" id="KW-0804">Transcription</keyword>
<dbReference type="Pfam" id="PF00072">
    <property type="entry name" value="Response_reg"/>
    <property type="match status" value="1"/>
</dbReference>
<dbReference type="SMART" id="SM00862">
    <property type="entry name" value="Trans_reg_C"/>
    <property type="match status" value="1"/>
</dbReference>
<dbReference type="FunFam" id="3.40.50.2300:FF:000021">
    <property type="entry name" value="Two-component system response regulator KdpE"/>
    <property type="match status" value="1"/>
</dbReference>
<feature type="domain" description="OmpR/PhoB-type" evidence="11">
    <location>
        <begin position="133"/>
        <end position="232"/>
    </location>
</feature>
<evidence type="ECO:0000256" key="8">
    <source>
        <dbReference type="PROSITE-ProRule" id="PRU00169"/>
    </source>
</evidence>
<dbReference type="InterPro" id="IPR036388">
    <property type="entry name" value="WH-like_DNA-bd_sf"/>
</dbReference>
<dbReference type="GO" id="GO:0005829">
    <property type="term" value="C:cytosol"/>
    <property type="evidence" value="ECO:0007669"/>
    <property type="project" value="TreeGrafter"/>
</dbReference>
<dbReference type="RefSeq" id="WP_152097413.1">
    <property type="nucleotide sequence ID" value="NZ_AP021861.1"/>
</dbReference>
<evidence type="ECO:0000256" key="3">
    <source>
        <dbReference type="ARBA" id="ARBA00022553"/>
    </source>
</evidence>
<accession>A0A5K7X3P5</accession>
<dbReference type="PROSITE" id="PS50110">
    <property type="entry name" value="RESPONSE_REGULATORY"/>
    <property type="match status" value="1"/>
</dbReference>
<dbReference type="GO" id="GO:0000987">
    <property type="term" value="F:cis-regulatory region sequence-specific DNA binding"/>
    <property type="evidence" value="ECO:0007669"/>
    <property type="project" value="UniProtKB-ARBA"/>
</dbReference>